<dbReference type="InterPro" id="IPR016102">
    <property type="entry name" value="Succinyl-CoA_synth-like"/>
</dbReference>
<dbReference type="EMBL" id="JBBEGN010000013">
    <property type="protein sequence ID" value="MEJ2870508.1"/>
    <property type="molecule type" value="Genomic_DNA"/>
</dbReference>
<dbReference type="RefSeq" id="WP_337697078.1">
    <property type="nucleotide sequence ID" value="NZ_JBBEGN010000013.1"/>
</dbReference>
<feature type="domain" description="CoA-binding" evidence="1">
    <location>
        <begin position="21"/>
        <end position="115"/>
    </location>
</feature>
<protein>
    <submittedName>
        <fullName evidence="2">Acetate--CoA ligase family protein</fullName>
    </submittedName>
</protein>
<dbReference type="SUPFAM" id="SSF56059">
    <property type="entry name" value="Glutathione synthetase ATP-binding domain-like"/>
    <property type="match status" value="1"/>
</dbReference>
<name>A0ABU8MU80_9PSEU</name>
<dbReference type="Gene3D" id="3.30.1490.20">
    <property type="entry name" value="ATP-grasp fold, A domain"/>
    <property type="match status" value="1"/>
</dbReference>
<comment type="caution">
    <text evidence="2">The sequence shown here is derived from an EMBL/GenBank/DDBJ whole genome shotgun (WGS) entry which is preliminary data.</text>
</comment>
<dbReference type="SUPFAM" id="SSF51735">
    <property type="entry name" value="NAD(P)-binding Rossmann-fold domains"/>
    <property type="match status" value="1"/>
</dbReference>
<dbReference type="SMART" id="SM00881">
    <property type="entry name" value="CoA_binding"/>
    <property type="match status" value="1"/>
</dbReference>
<keyword evidence="3" id="KW-1185">Reference proteome</keyword>
<dbReference type="InterPro" id="IPR032875">
    <property type="entry name" value="Succ_CoA_lig_flav_dom"/>
</dbReference>
<evidence type="ECO:0000313" key="3">
    <source>
        <dbReference type="Proteomes" id="UP001385809"/>
    </source>
</evidence>
<dbReference type="InterPro" id="IPR013815">
    <property type="entry name" value="ATP_grasp_subdomain_1"/>
</dbReference>
<evidence type="ECO:0000313" key="2">
    <source>
        <dbReference type="EMBL" id="MEJ2870508.1"/>
    </source>
</evidence>
<reference evidence="2 3" key="1">
    <citation type="submission" date="2024-03" db="EMBL/GenBank/DDBJ databases">
        <title>Actinomycetospora sp. OC33-EN08, a novel actinomycete isolated from wild orchid (Aerides multiflora).</title>
        <authorList>
            <person name="Suriyachadkun C."/>
        </authorList>
    </citation>
    <scope>NUCLEOTIDE SEQUENCE [LARGE SCALE GENOMIC DNA]</scope>
    <source>
        <strain evidence="2 3">OC33-EN08</strain>
    </source>
</reference>
<dbReference type="GO" id="GO:0016874">
    <property type="term" value="F:ligase activity"/>
    <property type="evidence" value="ECO:0007669"/>
    <property type="project" value="UniProtKB-KW"/>
</dbReference>
<sequence length="725" mass="76311">MTTLEFAERRALVTPDRLRHFFGARRLAVVGASETSSWGRNLMRNLDAAGGLKDLTFVHPQYSELFGRSTIPSMRDLDEPADLAFLMVGPSRVEPLLEDAAAAAVRNAVVLAAGYGETGDEGRARQQRLAELARELDITVMGPNTIGYVNSSLGIAPWAVASERPPMRGPVSAVFESGSMARAAYEFAQAHGVGCSLWASVGNSAILTSLDILEYLLEDEGTRSIALFLETVREPERLLALGRRALELDKAVVAFKAGRSEAGKRSAMAHTGAVATDDAVVDAAFGQAGIVRAASIEELVSTAGLLGYQKVRPKGARMGVVTSSGGGCNIIADLATVNGLELPAWEPSVVTALAEQLPTFASTLNPLDTTGFGHARARPRATKAEDDLMEIAVQDGGIDFMFTMMTPLPSARPEDPTFIESRLRILGQIVRDSPVPVVMASNTCLDVADYPRGLLEGAELFLLPGAELGLASVGNMVRWIRLRDRVLAVEPPARPPVVEGADEPVGAWAEDEARALLDRHGASMVPAVLVQDAAEAARVAADTDGPVAMKVCSRAITHKSDVGGVVLNVQGEAEARSAFERIRTAATRHAPEADVRGVLVAPMRDAAGVELLVGVTRDPTFGAVLAVGLGGIWVEVLKDVSLRVLPVGAETVKEMLTGLQAAALLQGARGVDPVDLDALAATIVAISNAALSLGDRLETLEVNPLLATVSGAEGLDALVLTKGPR</sequence>
<dbReference type="Pfam" id="PF13607">
    <property type="entry name" value="Succ_CoA_lig"/>
    <property type="match status" value="1"/>
</dbReference>
<dbReference type="PANTHER" id="PTHR42793">
    <property type="entry name" value="COA BINDING DOMAIN CONTAINING PROTEIN"/>
    <property type="match status" value="1"/>
</dbReference>
<dbReference type="Pfam" id="PF13380">
    <property type="entry name" value="CoA_binding_2"/>
    <property type="match status" value="1"/>
</dbReference>
<organism evidence="2 3">
    <name type="scientific">Actinomycetospora aurantiaca</name>
    <dbReference type="NCBI Taxonomy" id="3129233"/>
    <lineage>
        <taxon>Bacteria</taxon>
        <taxon>Bacillati</taxon>
        <taxon>Actinomycetota</taxon>
        <taxon>Actinomycetes</taxon>
        <taxon>Pseudonocardiales</taxon>
        <taxon>Pseudonocardiaceae</taxon>
        <taxon>Actinomycetospora</taxon>
    </lineage>
</organism>
<dbReference type="SUPFAM" id="SSF52210">
    <property type="entry name" value="Succinyl-CoA synthetase domains"/>
    <property type="match status" value="2"/>
</dbReference>
<dbReference type="Gene3D" id="3.40.50.720">
    <property type="entry name" value="NAD(P)-binding Rossmann-like Domain"/>
    <property type="match status" value="1"/>
</dbReference>
<keyword evidence="2" id="KW-0436">Ligase</keyword>
<dbReference type="Pfam" id="PF13549">
    <property type="entry name" value="ATP-grasp_5"/>
    <property type="match status" value="1"/>
</dbReference>
<accession>A0ABU8MU80</accession>
<dbReference type="PANTHER" id="PTHR42793:SF1">
    <property type="entry name" value="PEPTIDYL-LYSINE N-ACETYLTRANSFERASE PATZ"/>
    <property type="match status" value="1"/>
</dbReference>
<dbReference type="InterPro" id="IPR036291">
    <property type="entry name" value="NAD(P)-bd_dom_sf"/>
</dbReference>
<evidence type="ECO:0000259" key="1">
    <source>
        <dbReference type="SMART" id="SM00881"/>
    </source>
</evidence>
<dbReference type="Gene3D" id="3.40.50.261">
    <property type="entry name" value="Succinyl-CoA synthetase domains"/>
    <property type="match status" value="2"/>
</dbReference>
<dbReference type="InterPro" id="IPR003781">
    <property type="entry name" value="CoA-bd"/>
</dbReference>
<dbReference type="Proteomes" id="UP001385809">
    <property type="component" value="Unassembled WGS sequence"/>
</dbReference>
<proteinExistence type="predicted"/>
<dbReference type="Gene3D" id="3.30.470.20">
    <property type="entry name" value="ATP-grasp fold, B domain"/>
    <property type="match status" value="1"/>
</dbReference>
<gene>
    <name evidence="2" type="ORF">WCD74_22260</name>
</gene>